<accession>A0ABS7YQT5</accession>
<comment type="caution">
    <text evidence="1">The sequence shown here is derived from an EMBL/GenBank/DDBJ whole genome shotgun (WGS) entry which is preliminary data.</text>
</comment>
<evidence type="ECO:0000313" key="1">
    <source>
        <dbReference type="EMBL" id="MCA2016584.1"/>
    </source>
</evidence>
<protein>
    <submittedName>
        <fullName evidence="1">Uncharacterized protein</fullName>
    </submittedName>
</protein>
<evidence type="ECO:0000313" key="2">
    <source>
        <dbReference type="Proteomes" id="UP001199044"/>
    </source>
</evidence>
<dbReference type="RefSeq" id="WP_225250562.1">
    <property type="nucleotide sequence ID" value="NZ_CP152308.1"/>
</dbReference>
<proteinExistence type="predicted"/>
<keyword evidence="2" id="KW-1185">Reference proteome</keyword>
<sequence>MKDEAVRTVEVFDFNQWKNVKATDLQLGNIIRLDNETYLVKRKDGEQHYMVEPFAAQQEVIGNSMETEKFKLEYPSIFKVMNYIGCGITKFEDDTALITEIDSNQLQAVIFSPRLPLAKLEIHCSRNIASYRLVGELIKETGELKQIERTVLENRLAEACETGGYPTQLEK</sequence>
<dbReference type="Proteomes" id="UP001199044">
    <property type="component" value="Unassembled WGS sequence"/>
</dbReference>
<gene>
    <name evidence="1" type="ORF">LDJ79_10725</name>
</gene>
<organism evidence="1 2">
    <name type="scientific">Vibrio tritonius</name>
    <dbReference type="NCBI Taxonomy" id="1435069"/>
    <lineage>
        <taxon>Bacteria</taxon>
        <taxon>Pseudomonadati</taxon>
        <taxon>Pseudomonadota</taxon>
        <taxon>Gammaproteobacteria</taxon>
        <taxon>Vibrionales</taxon>
        <taxon>Vibrionaceae</taxon>
        <taxon>Vibrio</taxon>
    </lineage>
</organism>
<name>A0ABS7YQT5_9VIBR</name>
<reference evidence="2" key="1">
    <citation type="submission" date="2023-07" db="EMBL/GenBank/DDBJ databases">
        <title>Molecular identification of indigenous halophilic bacteria isolated from red sea cost, biodegradation of synthetic dyes and assessment of degraded metabolite toxicity.</title>
        <authorList>
            <person name="Chaieb K."/>
            <person name="Altayb H.N."/>
        </authorList>
    </citation>
    <scope>NUCLEOTIDE SEQUENCE [LARGE SCALE GENOMIC DNA]</scope>
    <source>
        <strain evidence="2">K20</strain>
    </source>
</reference>
<dbReference type="EMBL" id="JAIWIU010000063">
    <property type="protein sequence ID" value="MCA2016584.1"/>
    <property type="molecule type" value="Genomic_DNA"/>
</dbReference>